<feature type="compositionally biased region" description="Basic and acidic residues" evidence="1">
    <location>
        <begin position="1"/>
        <end position="11"/>
    </location>
</feature>
<reference evidence="2 3" key="1">
    <citation type="submission" date="2018-07" db="EMBL/GenBank/DDBJ databases">
        <title>The draft genome of Phyllobacterium salinisoli.</title>
        <authorList>
            <person name="Liu L."/>
            <person name="Li L."/>
            <person name="Zhang X."/>
            <person name="Liang L."/>
        </authorList>
    </citation>
    <scope>NUCLEOTIDE SEQUENCE [LARGE SCALE GENOMIC DNA]</scope>
    <source>
        <strain evidence="2 3">LLAN61</strain>
    </source>
</reference>
<evidence type="ECO:0000256" key="1">
    <source>
        <dbReference type="SAM" id="MobiDB-lite"/>
    </source>
</evidence>
<name>A0A368K8E3_9HYPH</name>
<proteinExistence type="predicted"/>
<dbReference type="RefSeq" id="WP_114438711.1">
    <property type="nucleotide sequence ID" value="NZ_QOZG01000001.1"/>
</dbReference>
<organism evidence="2 3">
    <name type="scientific">Phyllobacterium salinisoli</name>
    <dbReference type="NCBI Taxonomy" id="1899321"/>
    <lineage>
        <taxon>Bacteria</taxon>
        <taxon>Pseudomonadati</taxon>
        <taxon>Pseudomonadota</taxon>
        <taxon>Alphaproteobacteria</taxon>
        <taxon>Hyphomicrobiales</taxon>
        <taxon>Phyllobacteriaceae</taxon>
        <taxon>Phyllobacterium</taxon>
    </lineage>
</organism>
<protein>
    <submittedName>
        <fullName evidence="2">Uncharacterized protein</fullName>
    </submittedName>
</protein>
<accession>A0A368K8E3</accession>
<keyword evidence="3" id="KW-1185">Reference proteome</keyword>
<evidence type="ECO:0000313" key="3">
    <source>
        <dbReference type="Proteomes" id="UP000253420"/>
    </source>
</evidence>
<gene>
    <name evidence="2" type="ORF">DUT91_02215</name>
</gene>
<comment type="caution">
    <text evidence="2">The sequence shown here is derived from an EMBL/GenBank/DDBJ whole genome shotgun (WGS) entry which is preliminary data.</text>
</comment>
<feature type="region of interest" description="Disordered" evidence="1">
    <location>
        <begin position="1"/>
        <end position="64"/>
    </location>
</feature>
<evidence type="ECO:0000313" key="2">
    <source>
        <dbReference type="EMBL" id="RCS25619.1"/>
    </source>
</evidence>
<dbReference type="AlphaFoldDB" id="A0A368K8E3"/>
<dbReference type="EMBL" id="QOZG01000001">
    <property type="protein sequence ID" value="RCS25619.1"/>
    <property type="molecule type" value="Genomic_DNA"/>
</dbReference>
<feature type="compositionally biased region" description="Basic and acidic residues" evidence="1">
    <location>
        <begin position="25"/>
        <end position="45"/>
    </location>
</feature>
<sequence length="64" mass="7160">MIRFKKDDADPKPVAARKSSSAEVAAEHEQESTHEEATAVKRKAADSNGKVRRARRTVEDNRLL</sequence>
<dbReference type="Proteomes" id="UP000253420">
    <property type="component" value="Unassembled WGS sequence"/>
</dbReference>